<evidence type="ECO:0000313" key="4">
    <source>
        <dbReference type="Proteomes" id="UP000672602"/>
    </source>
</evidence>
<accession>A0A8J7V410</accession>
<feature type="transmembrane region" description="Helical" evidence="1">
    <location>
        <begin position="39"/>
        <end position="56"/>
    </location>
</feature>
<keyword evidence="1" id="KW-0472">Membrane</keyword>
<feature type="transmembrane region" description="Helical" evidence="1">
    <location>
        <begin position="120"/>
        <end position="138"/>
    </location>
</feature>
<evidence type="ECO:0000256" key="1">
    <source>
        <dbReference type="SAM" id="Phobius"/>
    </source>
</evidence>
<proteinExistence type="predicted"/>
<dbReference type="Pfam" id="PF07331">
    <property type="entry name" value="TctB"/>
    <property type="match status" value="1"/>
</dbReference>
<keyword evidence="1" id="KW-1133">Transmembrane helix</keyword>
<evidence type="ECO:0000259" key="2">
    <source>
        <dbReference type="Pfam" id="PF07331"/>
    </source>
</evidence>
<dbReference type="EMBL" id="JAGMWN010000009">
    <property type="protein sequence ID" value="MBP5858597.1"/>
    <property type="molecule type" value="Genomic_DNA"/>
</dbReference>
<dbReference type="RefSeq" id="WP_210683188.1">
    <property type="nucleotide sequence ID" value="NZ_JAGMWN010000009.1"/>
</dbReference>
<feature type="domain" description="DUF1468" evidence="2">
    <location>
        <begin position="7"/>
        <end position="168"/>
    </location>
</feature>
<evidence type="ECO:0000313" key="3">
    <source>
        <dbReference type="EMBL" id="MBP5858597.1"/>
    </source>
</evidence>
<dbReference type="InterPro" id="IPR009936">
    <property type="entry name" value="DUF1468"/>
</dbReference>
<comment type="caution">
    <text evidence="3">The sequence shown here is derived from an EMBL/GenBank/DDBJ whole genome shotgun (WGS) entry which is preliminary data.</text>
</comment>
<name>A0A8J7V410_9PROT</name>
<keyword evidence="1" id="KW-0812">Transmembrane</keyword>
<reference evidence="3" key="1">
    <citation type="submission" date="2021-04" db="EMBL/GenBank/DDBJ databases">
        <authorList>
            <person name="Zhang D.-C."/>
        </authorList>
    </citation>
    <scope>NUCLEOTIDE SEQUENCE</scope>
    <source>
        <strain evidence="3">CGMCC 1.15697</strain>
    </source>
</reference>
<feature type="transmembrane region" description="Helical" evidence="1">
    <location>
        <begin position="145"/>
        <end position="167"/>
    </location>
</feature>
<feature type="transmembrane region" description="Helical" evidence="1">
    <location>
        <begin position="98"/>
        <end position="114"/>
    </location>
</feature>
<gene>
    <name evidence="3" type="ORF">KAJ83_16370</name>
</gene>
<dbReference type="AlphaFoldDB" id="A0A8J7V410"/>
<sequence length="180" mass="18599">MKVNDAITGALFLLLAILAFVHAGSFAAMPGVPYGPSLFPRVVAGVMGLGGLLLMINGLRARRAAGGDPGNGSAGGLADGAAGRWVTLADWARRGRSYLLFLAIVGVMLFYILAADMLGFLPTVLAMLIALLSVTRGLGRSLSNVVIALLTAVGIYLLFGLALRVPLPVGPVEDMLRGIL</sequence>
<keyword evidence="4" id="KW-1185">Reference proteome</keyword>
<protein>
    <submittedName>
        <fullName evidence="3">Tripartite tricarboxylate transporter TctB family protein</fullName>
    </submittedName>
</protein>
<dbReference type="Proteomes" id="UP000672602">
    <property type="component" value="Unassembled WGS sequence"/>
</dbReference>
<organism evidence="3 4">
    <name type="scientific">Marivibrio halodurans</name>
    <dbReference type="NCBI Taxonomy" id="2039722"/>
    <lineage>
        <taxon>Bacteria</taxon>
        <taxon>Pseudomonadati</taxon>
        <taxon>Pseudomonadota</taxon>
        <taxon>Alphaproteobacteria</taxon>
        <taxon>Rhodospirillales</taxon>
        <taxon>Rhodospirillaceae</taxon>
        <taxon>Marivibrio</taxon>
    </lineage>
</organism>